<dbReference type="Gene3D" id="3.30.530.20">
    <property type="match status" value="1"/>
</dbReference>
<name>A0A4R5DBU8_9ACTN</name>
<evidence type="ECO:0000256" key="1">
    <source>
        <dbReference type="SAM" id="MobiDB-lite"/>
    </source>
</evidence>
<evidence type="ECO:0000256" key="2">
    <source>
        <dbReference type="SAM" id="Phobius"/>
    </source>
</evidence>
<feature type="transmembrane region" description="Helical" evidence="2">
    <location>
        <begin position="264"/>
        <end position="283"/>
    </location>
</feature>
<keyword evidence="2" id="KW-0472">Membrane</keyword>
<dbReference type="Pfam" id="PF06240">
    <property type="entry name" value="COXG"/>
    <property type="match status" value="1"/>
</dbReference>
<dbReference type="CDD" id="cd07823">
    <property type="entry name" value="SRPBCC_5"/>
    <property type="match status" value="1"/>
</dbReference>
<protein>
    <submittedName>
        <fullName evidence="3">Carbon monoxide dehydrogenase</fullName>
    </submittedName>
</protein>
<comment type="caution">
    <text evidence="3">The sequence shown here is derived from an EMBL/GenBank/DDBJ whole genome shotgun (WGS) entry which is preliminary data.</text>
</comment>
<dbReference type="InterPro" id="IPR023393">
    <property type="entry name" value="START-like_dom_sf"/>
</dbReference>
<feature type="region of interest" description="Disordered" evidence="1">
    <location>
        <begin position="162"/>
        <end position="245"/>
    </location>
</feature>
<organism evidence="3 4">
    <name type="scientific">Jiangella asiatica</name>
    <dbReference type="NCBI Taxonomy" id="2530372"/>
    <lineage>
        <taxon>Bacteria</taxon>
        <taxon>Bacillati</taxon>
        <taxon>Actinomycetota</taxon>
        <taxon>Actinomycetes</taxon>
        <taxon>Jiangellales</taxon>
        <taxon>Jiangellaceae</taxon>
        <taxon>Jiangella</taxon>
    </lineage>
</organism>
<dbReference type="InParanoid" id="A0A4R5DBU8"/>
<dbReference type="PANTHER" id="PTHR38588">
    <property type="entry name" value="BLL0334 PROTEIN"/>
    <property type="match status" value="1"/>
</dbReference>
<dbReference type="OrthoDB" id="9808623at2"/>
<dbReference type="PANTHER" id="PTHR38588:SF1">
    <property type="entry name" value="BLL0334 PROTEIN"/>
    <property type="match status" value="1"/>
</dbReference>
<dbReference type="AlphaFoldDB" id="A0A4R5DBU8"/>
<sequence length="284" mass="28802">MKIDNEFTVGMPVDRAWTVLTDLEGIAPCMPGAQLTGVDGDVYSGRVKVKVGPIVAEYAGTARFLSRDEATHRAVISASGRDARGAGTASAEILAQLREDGPRTVVNVDTDLRISGRIAQLGHGMIKEVSTKLLGQFVDCLEAKLTTTVAAGAAAVGAVGAVGASEPEPGSPGPPSREPETPEPDVEPGSPGPPSREPETPEPDVEPASPGPPSREPEAPEPDVEPASPGPPGPAGAAGRSVGSDEAEPLDLMGLAGGSIAKRVIPVVLAIIVVVGVVAYLAVD</sequence>
<dbReference type="RefSeq" id="WP_131895551.1">
    <property type="nucleotide sequence ID" value="NZ_SMKZ01000018.1"/>
</dbReference>
<reference evidence="3 4" key="1">
    <citation type="submission" date="2019-03" db="EMBL/GenBank/DDBJ databases">
        <title>Draft genome sequences of novel Actinobacteria.</title>
        <authorList>
            <person name="Sahin N."/>
            <person name="Ay H."/>
            <person name="Saygin H."/>
        </authorList>
    </citation>
    <scope>NUCLEOTIDE SEQUENCE [LARGE SCALE GENOMIC DNA]</scope>
    <source>
        <strain evidence="3 4">5K138</strain>
    </source>
</reference>
<keyword evidence="4" id="KW-1185">Reference proteome</keyword>
<dbReference type="SUPFAM" id="SSF55961">
    <property type="entry name" value="Bet v1-like"/>
    <property type="match status" value="1"/>
</dbReference>
<proteinExistence type="predicted"/>
<dbReference type="EMBL" id="SMKZ01000018">
    <property type="protein sequence ID" value="TDE09470.1"/>
    <property type="molecule type" value="Genomic_DNA"/>
</dbReference>
<keyword evidence="2" id="KW-0812">Transmembrane</keyword>
<accession>A0A4R5DBU8</accession>
<evidence type="ECO:0000313" key="4">
    <source>
        <dbReference type="Proteomes" id="UP000294739"/>
    </source>
</evidence>
<evidence type="ECO:0000313" key="3">
    <source>
        <dbReference type="EMBL" id="TDE09470.1"/>
    </source>
</evidence>
<keyword evidence="2" id="KW-1133">Transmembrane helix</keyword>
<dbReference type="InterPro" id="IPR010419">
    <property type="entry name" value="CO_DH_gsu"/>
</dbReference>
<dbReference type="Proteomes" id="UP000294739">
    <property type="component" value="Unassembled WGS sequence"/>
</dbReference>
<gene>
    <name evidence="3" type="ORF">E1269_14215</name>
</gene>